<feature type="region of interest" description="Disordered" evidence="16">
    <location>
        <begin position="1251"/>
        <end position="1276"/>
    </location>
</feature>
<feature type="domain" description="PurM-like C-terminal" evidence="17">
    <location>
        <begin position="842"/>
        <end position="942"/>
    </location>
</feature>
<dbReference type="GO" id="GO:0005737">
    <property type="term" value="C:cytoplasm"/>
    <property type="evidence" value="ECO:0007669"/>
    <property type="project" value="TreeGrafter"/>
</dbReference>
<comment type="pathway">
    <text evidence="1">Purine metabolism; IMP biosynthesis via de novo pathway; 5-amino-1-(5-phospho-D-ribosyl)imidazole from N(2)-formyl-N(1)-(5-phospho-D-ribosyl)glycinamide: step 1/2.</text>
</comment>
<dbReference type="Gene3D" id="3.90.650.10">
    <property type="entry name" value="PurM-like C-terminal domain"/>
    <property type="match status" value="2"/>
</dbReference>
<dbReference type="InterPro" id="IPR029062">
    <property type="entry name" value="Class_I_gatase-like"/>
</dbReference>
<comment type="similarity">
    <text evidence="2">In the N-terminal section; belongs to the FGAMS family.</text>
</comment>
<dbReference type="SUPFAM" id="SSF52317">
    <property type="entry name" value="Class I glutamine amidotransferase-like"/>
    <property type="match status" value="1"/>
</dbReference>
<evidence type="ECO:0000259" key="17">
    <source>
        <dbReference type="Pfam" id="PF02769"/>
    </source>
</evidence>
<organism evidence="21 22">
    <name type="scientific">Alectoria fallacina</name>
    <dbReference type="NCBI Taxonomy" id="1903189"/>
    <lineage>
        <taxon>Eukaryota</taxon>
        <taxon>Fungi</taxon>
        <taxon>Dikarya</taxon>
        <taxon>Ascomycota</taxon>
        <taxon>Pezizomycotina</taxon>
        <taxon>Lecanoromycetes</taxon>
        <taxon>OSLEUM clade</taxon>
        <taxon>Lecanoromycetidae</taxon>
        <taxon>Lecanorales</taxon>
        <taxon>Lecanorineae</taxon>
        <taxon>Parmeliaceae</taxon>
        <taxon>Alectoria</taxon>
    </lineage>
</organism>
<dbReference type="SUPFAM" id="SSF55326">
    <property type="entry name" value="PurM N-terminal domain-like"/>
    <property type="match status" value="2"/>
</dbReference>
<dbReference type="GO" id="GO:0046872">
    <property type="term" value="F:metal ion binding"/>
    <property type="evidence" value="ECO:0007669"/>
    <property type="project" value="UniProtKB-KW"/>
</dbReference>
<dbReference type="InterPro" id="IPR055181">
    <property type="entry name" value="FGAR-AT_PurM_N-like"/>
</dbReference>
<comment type="catalytic activity">
    <reaction evidence="14">
        <text>N(2)-formyl-N(1)-(5-phospho-beta-D-ribosyl)glycinamide + L-glutamine + ATP + H2O = 2-formamido-N(1)-(5-O-phospho-beta-D-ribosyl)acetamidine + L-glutamate + ADP + phosphate + H(+)</text>
        <dbReference type="Rhea" id="RHEA:17129"/>
        <dbReference type="ChEBI" id="CHEBI:15377"/>
        <dbReference type="ChEBI" id="CHEBI:15378"/>
        <dbReference type="ChEBI" id="CHEBI:29985"/>
        <dbReference type="ChEBI" id="CHEBI:30616"/>
        <dbReference type="ChEBI" id="CHEBI:43474"/>
        <dbReference type="ChEBI" id="CHEBI:58359"/>
        <dbReference type="ChEBI" id="CHEBI:147286"/>
        <dbReference type="ChEBI" id="CHEBI:147287"/>
        <dbReference type="ChEBI" id="CHEBI:456216"/>
        <dbReference type="EC" id="6.3.5.3"/>
    </reaction>
</comment>
<evidence type="ECO:0000259" key="19">
    <source>
        <dbReference type="Pfam" id="PF18076"/>
    </source>
</evidence>
<keyword evidence="9" id="KW-0067">ATP-binding</keyword>
<dbReference type="SUPFAM" id="SSF82697">
    <property type="entry name" value="PurS-like"/>
    <property type="match status" value="1"/>
</dbReference>
<keyword evidence="8" id="KW-0658">Purine biosynthesis</keyword>
<feature type="domain" description="Phosphoribosylformylglycinamidine synthase N-terminal" evidence="19">
    <location>
        <begin position="32"/>
        <end position="151"/>
    </location>
</feature>
<keyword evidence="22" id="KW-1185">Reference proteome</keyword>
<dbReference type="Gene3D" id="1.10.8.750">
    <property type="entry name" value="Phosphoribosylformylglycinamidine synthase, linker domain"/>
    <property type="match status" value="1"/>
</dbReference>
<keyword evidence="5" id="KW-0436">Ligase</keyword>
<evidence type="ECO:0000256" key="8">
    <source>
        <dbReference type="ARBA" id="ARBA00022755"/>
    </source>
</evidence>
<dbReference type="SMART" id="SM01211">
    <property type="entry name" value="GATase_5"/>
    <property type="match status" value="1"/>
</dbReference>
<evidence type="ECO:0000256" key="9">
    <source>
        <dbReference type="ARBA" id="ARBA00022840"/>
    </source>
</evidence>
<comment type="caution">
    <text evidence="21">The sequence shown here is derived from an EMBL/GenBank/DDBJ whole genome shotgun (WGS) entry which is preliminary data.</text>
</comment>
<accession>A0A8H3FBZ2</accession>
<evidence type="ECO:0000256" key="6">
    <source>
        <dbReference type="ARBA" id="ARBA00022723"/>
    </source>
</evidence>
<dbReference type="InterPro" id="IPR040707">
    <property type="entry name" value="FGAR-AT_N"/>
</dbReference>
<keyword evidence="7" id="KW-0547">Nucleotide-binding</keyword>
<feature type="domain" description="FGAR-AT PurM N-terminal-like" evidence="20">
    <location>
        <begin position="645"/>
        <end position="807"/>
    </location>
</feature>
<evidence type="ECO:0000256" key="5">
    <source>
        <dbReference type="ARBA" id="ARBA00022598"/>
    </source>
</evidence>
<dbReference type="GO" id="GO:0004642">
    <property type="term" value="F:phosphoribosylformylglycinamidine synthase activity"/>
    <property type="evidence" value="ECO:0007669"/>
    <property type="project" value="UniProtKB-EC"/>
</dbReference>
<dbReference type="SUPFAM" id="SSF56042">
    <property type="entry name" value="PurM C-terminal domain-like"/>
    <property type="match status" value="2"/>
</dbReference>
<evidence type="ECO:0000256" key="1">
    <source>
        <dbReference type="ARBA" id="ARBA00004920"/>
    </source>
</evidence>
<dbReference type="GO" id="GO:0006164">
    <property type="term" value="P:purine nucleotide biosynthetic process"/>
    <property type="evidence" value="ECO:0007669"/>
    <property type="project" value="UniProtKB-KW"/>
</dbReference>
<evidence type="ECO:0000313" key="22">
    <source>
        <dbReference type="Proteomes" id="UP000664203"/>
    </source>
</evidence>
<evidence type="ECO:0000256" key="11">
    <source>
        <dbReference type="ARBA" id="ARBA00022962"/>
    </source>
</evidence>
<evidence type="ECO:0000256" key="16">
    <source>
        <dbReference type="SAM" id="MobiDB-lite"/>
    </source>
</evidence>
<evidence type="ECO:0000256" key="10">
    <source>
        <dbReference type="ARBA" id="ARBA00022842"/>
    </source>
</evidence>
<dbReference type="InterPro" id="IPR036921">
    <property type="entry name" value="PurM-like_N_sf"/>
</dbReference>
<dbReference type="Pfam" id="PF22689">
    <property type="entry name" value="FGAR-AT_PurM_N-like"/>
    <property type="match status" value="1"/>
</dbReference>
<evidence type="ECO:0000259" key="18">
    <source>
        <dbReference type="Pfam" id="PF18072"/>
    </source>
</evidence>
<evidence type="ECO:0000256" key="13">
    <source>
        <dbReference type="ARBA" id="ARBA00032632"/>
    </source>
</evidence>
<keyword evidence="10" id="KW-0460">Magnesium</keyword>
<dbReference type="Pfam" id="PF18072">
    <property type="entry name" value="FGAR-AT_linker"/>
    <property type="match status" value="1"/>
</dbReference>
<protein>
    <recommendedName>
        <fullName evidence="15">Phosphoribosylformylglycinamidine synthase</fullName>
        <ecNumber evidence="3">6.3.5.3</ecNumber>
    </recommendedName>
    <alternativeName>
        <fullName evidence="13">Formylglycinamide ribonucleotide amidotransferase</fullName>
    </alternativeName>
    <alternativeName>
        <fullName evidence="12">Formylglycinamide ribotide amidotransferase</fullName>
    </alternativeName>
</protein>
<dbReference type="OrthoDB" id="6666987at2759"/>
<evidence type="ECO:0000313" key="21">
    <source>
        <dbReference type="EMBL" id="CAF9920789.1"/>
    </source>
</evidence>
<dbReference type="Pfam" id="PF02769">
    <property type="entry name" value="AIRS_C"/>
    <property type="match status" value="2"/>
</dbReference>
<dbReference type="InterPro" id="IPR041609">
    <property type="entry name" value="PurL_linker"/>
</dbReference>
<dbReference type="InterPro" id="IPR036604">
    <property type="entry name" value="PurS-like_sf"/>
</dbReference>
<dbReference type="PANTHER" id="PTHR10099:SF1">
    <property type="entry name" value="PHOSPHORIBOSYLFORMYLGLYCINAMIDINE SYNTHASE"/>
    <property type="match status" value="1"/>
</dbReference>
<reference evidence="21" key="1">
    <citation type="submission" date="2021-03" db="EMBL/GenBank/DDBJ databases">
        <authorList>
            <person name="Tagirdzhanova G."/>
        </authorList>
    </citation>
    <scope>NUCLEOTIDE SEQUENCE</scope>
</reference>
<evidence type="ECO:0000256" key="2">
    <source>
        <dbReference type="ARBA" id="ARBA00008608"/>
    </source>
</evidence>
<dbReference type="Gene3D" id="3.30.1330.10">
    <property type="entry name" value="PurM-like, N-terminal domain"/>
    <property type="match status" value="2"/>
</dbReference>
<keyword evidence="4" id="KW-0963">Cytoplasm</keyword>
<evidence type="ECO:0000256" key="3">
    <source>
        <dbReference type="ARBA" id="ARBA00012747"/>
    </source>
</evidence>
<dbReference type="EMBL" id="CAJPDR010000139">
    <property type="protein sequence ID" value="CAF9920789.1"/>
    <property type="molecule type" value="Genomic_DNA"/>
</dbReference>
<dbReference type="CDD" id="cd02204">
    <property type="entry name" value="PurL_repeat2"/>
    <property type="match status" value="1"/>
</dbReference>
<dbReference type="Pfam" id="PF18076">
    <property type="entry name" value="FGAR-AT_N"/>
    <property type="match status" value="1"/>
</dbReference>
<evidence type="ECO:0000259" key="20">
    <source>
        <dbReference type="Pfam" id="PF22689"/>
    </source>
</evidence>
<dbReference type="SUPFAM" id="SSF109736">
    <property type="entry name" value="FGAM synthase PurL, linker domain"/>
    <property type="match status" value="1"/>
</dbReference>
<dbReference type="GO" id="GO:0005524">
    <property type="term" value="F:ATP binding"/>
    <property type="evidence" value="ECO:0007669"/>
    <property type="project" value="UniProtKB-KW"/>
</dbReference>
<gene>
    <name evidence="21" type="ORF">ALECFALPRED_001623</name>
</gene>
<evidence type="ECO:0000256" key="12">
    <source>
        <dbReference type="ARBA" id="ARBA00029823"/>
    </source>
</evidence>
<feature type="domain" description="PurM-like C-terminal" evidence="17">
    <location>
        <begin position="448"/>
        <end position="551"/>
    </location>
</feature>
<dbReference type="FunFam" id="3.30.1330.10:FF:000005">
    <property type="entry name" value="Phosphoribosylformylglycinamidine synthase"/>
    <property type="match status" value="1"/>
</dbReference>
<proteinExistence type="inferred from homology"/>
<dbReference type="InterPro" id="IPR010918">
    <property type="entry name" value="PurM-like_C_dom"/>
</dbReference>
<dbReference type="PANTHER" id="PTHR10099">
    <property type="entry name" value="PHOSPHORIBOSYLFORMYLGLYCINAMIDINE SYNTHASE"/>
    <property type="match status" value="1"/>
</dbReference>
<dbReference type="Gene3D" id="3.40.50.880">
    <property type="match status" value="1"/>
</dbReference>
<keyword evidence="6" id="KW-0479">Metal-binding</keyword>
<dbReference type="InterPro" id="IPR036676">
    <property type="entry name" value="PurM-like_C_sf"/>
</dbReference>
<dbReference type="FunFam" id="3.40.50.880:FF:000008">
    <property type="entry name" value="Phosphoribosylformylglycinamidine synthase"/>
    <property type="match status" value="1"/>
</dbReference>
<sequence>MSYVTCLGSSALSDFRRRALARQLHVKEIRARWIHFVALHGDDTTKDYKQSDLNEILTYGDEYREGDDEDEENTTTWFVQPRKGTISPWSSKATSIAQVCGFGNVVKRIERGTIFKITSDQDFDVDKAKKELHDTMTQDLSTNMPDLESMFGDHTPAPAKVIDLFAEGSEPQEVLWKANKTMGLALDDSEIEYLVTKFTGEGGLGRSPFDVELYMFAQINSGISGNSHKLFNASFTIDGVKKDFSLFSMIRNTNQRSPKYVRVAFIDNAAVLDAQEGQNGSFFAPAHLSKEWTQINERVYYVIKAETHCHPSAISPFPGAATGTGGEIRDEGAVGRGSRPKAGLTGFNVSSLLIPNFHQPWELGDVSKPSHIASGLDIMLEGPIGSAAFNNEFGRPCITGYFRTFLAKVPLGDGSEELRGYHKPIMLAGGLGTVRPEHALKDASIVLPGSFIIVLGGPAMLIGLGGGAASSQISSEGSADLDFASVQRGNAEVQRRAQEVINACVAMGSDNPILFIHDIGAGGLSNGIPELAHDSGLGATIELREVDNADRGLNYSVVGKTTGERGGRENRLLLTDRESNEYKGPIDLPMETLFGKPPKVSRTVKSRKTLLPSFDCSLLSYLPKMESGFLEEAIQRVLKLPSVGSKSFLITIGDRSVSGLVVRDQMVGPFQVPVADVGITATSLTPRMYTGEAMAMGEKPTLALISPAASARMAVAESLMNIAAADVLLERVCLSANWMAAARHPGEAAALYEAVEAIGMELCPDLGISVPVGKDSTSMSMAWKDKQSQEDKNVTAPLSLVISAFSPVKNIRHWTPTLRRPEEQDIGETILLLVDLAESRQCLGGSALAQVFGQIGNEAPDVRNVQLLKDYFDAIEQLHEAGVVLAYHDRSDGGLFTTIVEMMFAGHCGVSLMVDAVCRTTDAADVLSSLFNEELGAVFQVRKRDEIHFHRCFATCGPPPNLIKKIGRVAPASQQDLTIYHGSQLIYRQSRTLLQQTWSATSHQMQRLRDNPACADEEFNQILDSSSSGLSYNLTFIPKDNILPFTSRLPNILSLNSKPRVAILREQGTNGQSEMAFAFIAAGFTAIDVHMTDVISGKVALSSFVGLAACGGFSYGDVLGAGRGWASTVLLNPKVREEFRAFFERKDTFTLGVCNGCQFLSRLQSIIPGTEGWPTFETNISEQYEARACMVKITDSDTAPNVFLHGMQDSALPIAVAHREGRSSFKAPSSARQMVASGRAAMRYVDNGTLESTEKYPANPNGSPLGIAGVSSTDGR</sequence>
<evidence type="ECO:0000256" key="7">
    <source>
        <dbReference type="ARBA" id="ARBA00022741"/>
    </source>
</evidence>
<feature type="domain" description="Phosphoribosylformylglycinamidine synthase linker" evidence="18">
    <location>
        <begin position="177"/>
        <end position="221"/>
    </location>
</feature>
<dbReference type="NCBIfam" id="NF003672">
    <property type="entry name" value="PRK05297.1"/>
    <property type="match status" value="1"/>
</dbReference>
<keyword evidence="11" id="KW-0315">Glutamine amidotransferase</keyword>
<dbReference type="Proteomes" id="UP000664203">
    <property type="component" value="Unassembled WGS sequence"/>
</dbReference>
<dbReference type="AlphaFoldDB" id="A0A8H3FBZ2"/>
<dbReference type="FunFam" id="3.90.650.10:FF:000005">
    <property type="entry name" value="Phosphoribosylformylglycinamidine synthase"/>
    <property type="match status" value="1"/>
</dbReference>
<name>A0A8H3FBZ2_9LECA</name>
<evidence type="ECO:0000256" key="15">
    <source>
        <dbReference type="ARBA" id="ARBA00071729"/>
    </source>
</evidence>
<evidence type="ECO:0000256" key="14">
    <source>
        <dbReference type="ARBA" id="ARBA00052585"/>
    </source>
</evidence>
<dbReference type="Pfam" id="PF13507">
    <property type="entry name" value="GATase_5"/>
    <property type="match status" value="1"/>
</dbReference>
<evidence type="ECO:0000256" key="4">
    <source>
        <dbReference type="ARBA" id="ARBA00022490"/>
    </source>
</evidence>
<dbReference type="EC" id="6.3.5.3" evidence="3"/>